<comment type="caution">
    <text evidence="1">The sequence shown here is derived from an EMBL/GenBank/DDBJ whole genome shotgun (WGS) entry which is preliminary data.</text>
</comment>
<reference evidence="1" key="1">
    <citation type="submission" date="2019-10" db="EMBL/GenBank/DDBJ databases">
        <title>Nonomuraea sp. nov., isolated from Phyllanthus amarus.</title>
        <authorList>
            <person name="Klykleung N."/>
            <person name="Tanasupawat S."/>
        </authorList>
    </citation>
    <scope>NUCLEOTIDE SEQUENCE [LARGE SCALE GENOMIC DNA]</scope>
    <source>
        <strain evidence="1">3MP-10</strain>
    </source>
</reference>
<dbReference type="AlphaFoldDB" id="A0A5N5ZW49"/>
<dbReference type="Proteomes" id="UP000314251">
    <property type="component" value="Unassembled WGS sequence"/>
</dbReference>
<accession>A0A5N5ZW49</accession>
<organism evidence="1 2">
    <name type="scientific">Streptomyces mimosae</name>
    <dbReference type="NCBI Taxonomy" id="2586635"/>
    <lineage>
        <taxon>Bacteria</taxon>
        <taxon>Bacillati</taxon>
        <taxon>Actinomycetota</taxon>
        <taxon>Actinomycetes</taxon>
        <taxon>Kitasatosporales</taxon>
        <taxon>Streptomycetaceae</taxon>
        <taxon>Streptomyces</taxon>
    </lineage>
</organism>
<gene>
    <name evidence="1" type="ORF">FH607_028240</name>
</gene>
<name>A0A5N5ZW49_9ACTN</name>
<proteinExistence type="predicted"/>
<keyword evidence="2" id="KW-1185">Reference proteome</keyword>
<sequence length="78" mass="8538">MNDIDDFVTLIRAEMGLPVTRENVGVTFDELPQWDSVHLLTLLSLLERETSRSIAVPDALEATSLADLYELAVAPAAP</sequence>
<dbReference type="EMBL" id="VDLY02000024">
    <property type="protein sequence ID" value="KAB8159580.1"/>
    <property type="molecule type" value="Genomic_DNA"/>
</dbReference>
<dbReference type="SUPFAM" id="SSF47336">
    <property type="entry name" value="ACP-like"/>
    <property type="match status" value="1"/>
</dbReference>
<protein>
    <submittedName>
        <fullName evidence="1">Acyl carrier protein</fullName>
    </submittedName>
</protein>
<dbReference type="OrthoDB" id="4257495at2"/>
<dbReference type="InterPro" id="IPR036736">
    <property type="entry name" value="ACP-like_sf"/>
</dbReference>
<dbReference type="RefSeq" id="WP_139674697.1">
    <property type="nucleotide sequence ID" value="NZ_VDLY02000024.1"/>
</dbReference>
<evidence type="ECO:0000313" key="1">
    <source>
        <dbReference type="EMBL" id="KAB8159580.1"/>
    </source>
</evidence>
<dbReference type="Gene3D" id="1.10.1200.10">
    <property type="entry name" value="ACP-like"/>
    <property type="match status" value="1"/>
</dbReference>
<evidence type="ECO:0000313" key="2">
    <source>
        <dbReference type="Proteomes" id="UP000314251"/>
    </source>
</evidence>